<gene>
    <name evidence="3" type="ORF">H072_4149</name>
</gene>
<keyword evidence="1" id="KW-0472">Membrane</keyword>
<reference evidence="4" key="2">
    <citation type="submission" date="2013-04" db="EMBL/GenBank/DDBJ databases">
        <title>Genomic mechanisms accounting for the adaptation to parasitism in nematode-trapping fungi.</title>
        <authorList>
            <person name="Ahren D.G."/>
        </authorList>
    </citation>
    <scope>NUCLEOTIDE SEQUENCE [LARGE SCALE GENOMIC DNA]</scope>
    <source>
        <strain evidence="4">CBS 200.50</strain>
    </source>
</reference>
<dbReference type="InterPro" id="IPR053137">
    <property type="entry name" value="NLR-like"/>
</dbReference>
<accession>S8BR32</accession>
<dbReference type="AlphaFoldDB" id="S8BR32"/>
<dbReference type="InterPro" id="IPR035994">
    <property type="entry name" value="Nucleoside_phosphorylase_sf"/>
</dbReference>
<keyword evidence="4" id="KW-1185">Reference proteome</keyword>
<feature type="transmembrane region" description="Helical" evidence="1">
    <location>
        <begin position="219"/>
        <end position="240"/>
    </location>
</feature>
<dbReference type="GO" id="GO:0003824">
    <property type="term" value="F:catalytic activity"/>
    <property type="evidence" value="ECO:0007669"/>
    <property type="project" value="InterPro"/>
</dbReference>
<dbReference type="Pfam" id="PF01048">
    <property type="entry name" value="PNP_UDP_1"/>
    <property type="match status" value="1"/>
</dbReference>
<organism evidence="3 4">
    <name type="scientific">Dactylellina haptotyla (strain CBS 200.50)</name>
    <name type="common">Nematode-trapping fungus</name>
    <name type="synonym">Monacrosporium haptotylum</name>
    <dbReference type="NCBI Taxonomy" id="1284197"/>
    <lineage>
        <taxon>Eukaryota</taxon>
        <taxon>Fungi</taxon>
        <taxon>Dikarya</taxon>
        <taxon>Ascomycota</taxon>
        <taxon>Pezizomycotina</taxon>
        <taxon>Orbiliomycetes</taxon>
        <taxon>Orbiliales</taxon>
        <taxon>Orbiliaceae</taxon>
        <taxon>Dactylellina</taxon>
    </lineage>
</organism>
<feature type="domain" description="Nucleoside phosphorylase" evidence="2">
    <location>
        <begin position="17"/>
        <end position="117"/>
    </location>
</feature>
<dbReference type="HOGENOM" id="CLU_000288_34_22_1"/>
<dbReference type="InterPro" id="IPR000845">
    <property type="entry name" value="Nucleoside_phosphorylase_d"/>
</dbReference>
<dbReference type="PANTHER" id="PTHR46082:SF11">
    <property type="entry name" value="AAA+ ATPASE DOMAIN-CONTAINING PROTEIN-RELATED"/>
    <property type="match status" value="1"/>
</dbReference>
<dbReference type="EMBL" id="AQGS01000132">
    <property type="protein sequence ID" value="EPS41888.1"/>
    <property type="molecule type" value="Genomic_DNA"/>
</dbReference>
<evidence type="ECO:0000259" key="2">
    <source>
        <dbReference type="Pfam" id="PF01048"/>
    </source>
</evidence>
<evidence type="ECO:0000313" key="3">
    <source>
        <dbReference type="EMBL" id="EPS41888.1"/>
    </source>
</evidence>
<comment type="caution">
    <text evidence="3">The sequence shown here is derived from an EMBL/GenBank/DDBJ whole genome shotgun (WGS) entry which is preliminary data.</text>
</comment>
<dbReference type="Gene3D" id="3.40.50.1580">
    <property type="entry name" value="Nucleoside phosphorylase domain"/>
    <property type="match status" value="1"/>
</dbReference>
<keyword evidence="1" id="KW-1133">Transmembrane helix</keyword>
<evidence type="ECO:0000313" key="4">
    <source>
        <dbReference type="Proteomes" id="UP000015100"/>
    </source>
</evidence>
<dbReference type="eggNOG" id="KOG4177">
    <property type="taxonomic scope" value="Eukaryota"/>
</dbReference>
<dbReference type="Proteomes" id="UP000015100">
    <property type="component" value="Unassembled WGS sequence"/>
</dbReference>
<evidence type="ECO:0000256" key="1">
    <source>
        <dbReference type="SAM" id="Phobius"/>
    </source>
</evidence>
<dbReference type="OrthoDB" id="20872at2759"/>
<name>S8BR32_DACHA</name>
<dbReference type="PANTHER" id="PTHR46082">
    <property type="entry name" value="ATP/GTP-BINDING PROTEIN-RELATED"/>
    <property type="match status" value="1"/>
</dbReference>
<proteinExistence type="predicted"/>
<dbReference type="SUPFAM" id="SSF53167">
    <property type="entry name" value="Purine and uridine phosphorylases"/>
    <property type="match status" value="1"/>
</dbReference>
<reference evidence="3 4" key="1">
    <citation type="journal article" date="2013" name="PLoS Genet.">
        <title>Genomic mechanisms accounting for the adaptation to parasitism in nematode-trapping fungi.</title>
        <authorList>
            <person name="Meerupati T."/>
            <person name="Andersson K.M."/>
            <person name="Friman E."/>
            <person name="Kumar D."/>
            <person name="Tunlid A."/>
            <person name="Ahren D."/>
        </authorList>
    </citation>
    <scope>NUCLEOTIDE SEQUENCE [LARGE SCALE GENOMIC DNA]</scope>
    <source>
        <strain evidence="3 4">CBS 200.50</strain>
    </source>
</reference>
<keyword evidence="1" id="KW-0812">Transmembrane</keyword>
<sequence length="368" mass="40150">MAPLGAVNPRSHNEYTVGWVCALPKEQTAAAAMLDERHPDLPKPSNDANTYILGSIGQHNIVIACLPKGKMGANPASTVATRMIGTFQSIKVGLMVGIGGGVPPKVRVGDIVVSTPTGQYPGVVQWDLGKAEKDGVFKRTGALNHPPTALLTALSRLETHQEMHGITIPQFMEELKENWPRLAEKYTWNESRKDPLITKVHTKNTLTTKIHTKDSQGGILSVLSVLLNAMLSAVGFLFGWPVNTPAKSYKPKTKAIVESKDKRKPGEPRVHYGLIASGNHAIKDAEYRDSLNETLGGNTLCFEMEAAGLMSDFPCIVIRGIYDYADSQANEDWQEYAAAVAAAFAKEFLEHVQPGEVDKERPVKEIMK</sequence>
<dbReference type="OMA" id="MMIHCGL"/>
<protein>
    <recommendedName>
        <fullName evidence="2">Nucleoside phosphorylase domain-containing protein</fullName>
    </recommendedName>
</protein>
<dbReference type="GO" id="GO:0009116">
    <property type="term" value="P:nucleoside metabolic process"/>
    <property type="evidence" value="ECO:0007669"/>
    <property type="project" value="InterPro"/>
</dbReference>